<dbReference type="SUPFAM" id="SSF103247">
    <property type="entry name" value="TT1751-like"/>
    <property type="match status" value="2"/>
</dbReference>
<gene>
    <name evidence="1" type="ORF">MNB_SM-4-1619</name>
</gene>
<proteinExistence type="predicted"/>
<protein>
    <recommendedName>
        <fullName evidence="2">DUF302 domain-containing protein</fullName>
    </recommendedName>
</protein>
<organism evidence="1">
    <name type="scientific">hydrothermal vent metagenome</name>
    <dbReference type="NCBI Taxonomy" id="652676"/>
    <lineage>
        <taxon>unclassified sequences</taxon>
        <taxon>metagenomes</taxon>
        <taxon>ecological metagenomes</taxon>
    </lineage>
</organism>
<sequence length="324" mass="36311">MKKIYSLMIVALMAISIVGCSEAPVAPAKPKKIQDVQVFSSPNADGKITIKSIEAAFDGVGLEIPGNNDMNKPFGLRFKKLHYKIYNLAMFINTDLTFKLIKKYPSFGALTPLTMSIWEGKEGCMNIATLTINAMARSTGIPVDDPDLIAYGELIHKGLALAIPGGTFKDLGHTVKFPNKTLATNFEMELDLDGQSPEDFIEEFEAEFEGEMEPIGFLLPNYTNVQEEIFDDRGYTGVYDFYHTYSICKFDVIYPVSEKHPEAGAWAPCSFYLYKKVGEDKMYLGFLSVDNWITTVGMTEDQEGTKKLREAQKFIENIINEMTE</sequence>
<accession>A0A1W1BY02</accession>
<evidence type="ECO:0000313" key="1">
    <source>
        <dbReference type="EMBL" id="SFV58419.1"/>
    </source>
</evidence>
<dbReference type="Gene3D" id="3.30.310.70">
    <property type="entry name" value="TT1751-like domain"/>
    <property type="match status" value="2"/>
</dbReference>
<reference evidence="1" key="1">
    <citation type="submission" date="2016-10" db="EMBL/GenBank/DDBJ databases">
        <authorList>
            <person name="de Groot N.N."/>
        </authorList>
    </citation>
    <scope>NUCLEOTIDE SEQUENCE</scope>
</reference>
<dbReference type="EMBL" id="FPHF01000045">
    <property type="protein sequence ID" value="SFV58419.1"/>
    <property type="molecule type" value="Genomic_DNA"/>
</dbReference>
<dbReference type="InterPro" id="IPR035923">
    <property type="entry name" value="TT1751-like_sf"/>
</dbReference>
<evidence type="ECO:0008006" key="2">
    <source>
        <dbReference type="Google" id="ProtNLM"/>
    </source>
</evidence>
<dbReference type="PANTHER" id="PTHR38342:SF2">
    <property type="entry name" value="INNER MEMBRANE OR EXPORTED"/>
    <property type="match status" value="1"/>
</dbReference>
<dbReference type="AlphaFoldDB" id="A0A1W1BY02"/>
<dbReference type="PROSITE" id="PS51257">
    <property type="entry name" value="PROKAR_LIPOPROTEIN"/>
    <property type="match status" value="1"/>
</dbReference>
<dbReference type="PANTHER" id="PTHR38342">
    <property type="entry name" value="SLR5037 PROTEIN"/>
    <property type="match status" value="1"/>
</dbReference>
<name>A0A1W1BY02_9ZZZZ</name>